<comment type="caution">
    <text evidence="2">The sequence shown here is derived from an EMBL/GenBank/DDBJ whole genome shotgun (WGS) entry which is preliminary data.</text>
</comment>
<dbReference type="EMBL" id="CAJNOH010000446">
    <property type="protein sequence ID" value="CAF1043104.1"/>
    <property type="molecule type" value="Genomic_DNA"/>
</dbReference>
<evidence type="ECO:0000313" key="4">
    <source>
        <dbReference type="Proteomes" id="UP000663854"/>
    </source>
</evidence>
<evidence type="ECO:0000313" key="5">
    <source>
        <dbReference type="Proteomes" id="UP000663870"/>
    </source>
</evidence>
<dbReference type="Gene3D" id="1.10.10.2120">
    <property type="match status" value="1"/>
</dbReference>
<name>A0A814JVI8_9BILA</name>
<dbReference type="NCBIfam" id="NF040521">
    <property type="entry name" value="C45_proenzyme"/>
    <property type="match status" value="1"/>
</dbReference>
<dbReference type="Proteomes" id="UP000663870">
    <property type="component" value="Unassembled WGS sequence"/>
</dbReference>
<evidence type="ECO:0000313" key="3">
    <source>
        <dbReference type="EMBL" id="CAF1450682.1"/>
    </source>
</evidence>
<dbReference type="Pfam" id="PF03417">
    <property type="entry name" value="AAT"/>
    <property type="match status" value="1"/>
</dbReference>
<dbReference type="Gene3D" id="3.60.60.10">
    <property type="entry name" value="Penicillin V Acylase, Chain A"/>
    <property type="match status" value="1"/>
</dbReference>
<sequence length="409" mass="47205">MTSPRIPLYRVKGTHYDCARAIGIVACEAIRQRIADDPIFSNLFAFVRTDYGHKLQQGFIERTRSLYPWYWDEIRGLADGSKVPFEQILVLNFFNEARAANRLFEEKKKLMEKNQQIENEMGEKGCTTVLINRKDTNTLSLVHNEDHSPALYMTSYLMEADIQSSKYDDGKRESPNEKFIAHCYAGSLPGVAFGINKHGFAYSLNGLYPNFVGDNRLPRQVINRALLSIQNEDELDKLLKTIPVAFGFCINGGFIHQSKHLFNYEIGPNLNIDNENYISKCFIINNEENFEKTNKCLIAFNYLIHYNHYERLHNVISQQKQLESSYTRWKRGRELGEMFTIHDAIYLLGDDQNPKFPIFRVRNAGEDANAVTLCTAHINFLTLELTIYESNPKENDQPTLIYNLTKLLA</sequence>
<evidence type="ECO:0000313" key="2">
    <source>
        <dbReference type="EMBL" id="CAF1043104.1"/>
    </source>
</evidence>
<keyword evidence="5" id="KW-1185">Reference proteome</keyword>
<feature type="domain" description="Peptidase C45 hydrolase" evidence="1">
    <location>
        <begin position="136"/>
        <end position="393"/>
    </location>
</feature>
<protein>
    <recommendedName>
        <fullName evidence="1">Peptidase C45 hydrolase domain-containing protein</fullName>
    </recommendedName>
</protein>
<dbReference type="AlphaFoldDB" id="A0A814JVI8"/>
<dbReference type="Proteomes" id="UP000663854">
    <property type="component" value="Unassembled WGS sequence"/>
</dbReference>
<evidence type="ECO:0000259" key="1">
    <source>
        <dbReference type="Pfam" id="PF03417"/>
    </source>
</evidence>
<dbReference type="InterPro" id="IPR047801">
    <property type="entry name" value="Peptidase_C45"/>
</dbReference>
<dbReference type="PANTHER" id="PTHR34180">
    <property type="entry name" value="PEPTIDASE C45"/>
    <property type="match status" value="1"/>
</dbReference>
<reference evidence="2" key="1">
    <citation type="submission" date="2021-02" db="EMBL/GenBank/DDBJ databases">
        <authorList>
            <person name="Nowell W R."/>
        </authorList>
    </citation>
    <scope>NUCLEOTIDE SEQUENCE</scope>
</reference>
<gene>
    <name evidence="3" type="ORF">JXQ802_LOCUS37573</name>
    <name evidence="2" type="ORF">PYM288_LOCUS16750</name>
</gene>
<accession>A0A814JVI8</accession>
<proteinExistence type="predicted"/>
<dbReference type="InterPro" id="IPR005079">
    <property type="entry name" value="Peptidase_C45_hydrolase"/>
</dbReference>
<organism evidence="2 4">
    <name type="scientific">Rotaria sordida</name>
    <dbReference type="NCBI Taxonomy" id="392033"/>
    <lineage>
        <taxon>Eukaryota</taxon>
        <taxon>Metazoa</taxon>
        <taxon>Spiralia</taxon>
        <taxon>Gnathifera</taxon>
        <taxon>Rotifera</taxon>
        <taxon>Eurotatoria</taxon>
        <taxon>Bdelloidea</taxon>
        <taxon>Philodinida</taxon>
        <taxon>Philodinidae</taxon>
        <taxon>Rotaria</taxon>
    </lineage>
</organism>
<dbReference type="EMBL" id="CAJNOL010002018">
    <property type="protein sequence ID" value="CAF1450682.1"/>
    <property type="molecule type" value="Genomic_DNA"/>
</dbReference>
<dbReference type="InterPro" id="IPR047794">
    <property type="entry name" value="C45_proenzyme-like"/>
</dbReference>
<dbReference type="PANTHER" id="PTHR34180:SF1">
    <property type="entry name" value="BETA-ALANYL-DOPAMINE_CARCININE HYDROLASE"/>
    <property type="match status" value="1"/>
</dbReference>